<feature type="transmembrane region" description="Helical" evidence="1">
    <location>
        <begin position="204"/>
        <end position="222"/>
    </location>
</feature>
<dbReference type="EMBL" id="JASPKY010000375">
    <property type="protein sequence ID" value="KAK9703200.1"/>
    <property type="molecule type" value="Genomic_DNA"/>
</dbReference>
<sequence length="322" mass="36750">MSCPGWYCGRIVLENELSECGSCPRGYRRNDTSFICEPCQDLPTFYDWLYLGFMVLLILVLHWFFIDMVAMRRSFNKDIIILHCSAFIEVIASCILAYSFNKDIIILHCSAFIEVIASCILALIVMPPTGKFSINTCQVRSLSDWYTLLHNPTPNYEQQIHCTQEAVYPLYTIVFVFHTLALFSMLFFRPWICKKYLPGQSKMSIYAAMYFIPILSITHALIGGLLYYSFPYLVVILSVISSAAHFSKKMDQSISSLVITTVVDPRNMVILLGHWALHAYGIISITQLTNPTVHSLLIVLVPLPALFYIFTAKFTDPTKFHV</sequence>
<dbReference type="Pfam" id="PF05571">
    <property type="entry name" value="JAMP"/>
    <property type="match status" value="2"/>
</dbReference>
<name>A0AAW1JHM0_POPJA</name>
<gene>
    <name evidence="2" type="ORF">QE152_g29503</name>
</gene>
<dbReference type="GO" id="GO:0006986">
    <property type="term" value="P:response to unfolded protein"/>
    <property type="evidence" value="ECO:0007669"/>
    <property type="project" value="InterPro"/>
</dbReference>
<dbReference type="InterPro" id="IPR008485">
    <property type="entry name" value="JAMP"/>
</dbReference>
<reference evidence="2 3" key="1">
    <citation type="journal article" date="2024" name="BMC Genomics">
        <title>De novo assembly and annotation of Popillia japonica's genome with initial clues to its potential as an invasive pest.</title>
        <authorList>
            <person name="Cucini C."/>
            <person name="Boschi S."/>
            <person name="Funari R."/>
            <person name="Cardaioli E."/>
            <person name="Iannotti N."/>
            <person name="Marturano G."/>
            <person name="Paoli F."/>
            <person name="Bruttini M."/>
            <person name="Carapelli A."/>
            <person name="Frati F."/>
            <person name="Nardi F."/>
        </authorList>
    </citation>
    <scope>NUCLEOTIDE SEQUENCE [LARGE SCALE GENOMIC DNA]</scope>
    <source>
        <strain evidence="2">DMR45628</strain>
    </source>
</reference>
<keyword evidence="1" id="KW-0472">Membrane</keyword>
<feature type="transmembrane region" description="Helical" evidence="1">
    <location>
        <begin position="78"/>
        <end position="98"/>
    </location>
</feature>
<dbReference type="PANTHER" id="PTHR12740:SF4">
    <property type="entry name" value="JNK1_MAPK8-ASSOCIATED MEMBRANE PROTEIN"/>
    <property type="match status" value="1"/>
</dbReference>
<keyword evidence="3" id="KW-1185">Reference proteome</keyword>
<accession>A0AAW1JHM0</accession>
<feature type="transmembrane region" description="Helical" evidence="1">
    <location>
        <begin position="292"/>
        <end position="310"/>
    </location>
</feature>
<keyword evidence="1" id="KW-0812">Transmembrane</keyword>
<dbReference type="AlphaFoldDB" id="A0AAW1JHM0"/>
<dbReference type="Proteomes" id="UP001458880">
    <property type="component" value="Unassembled WGS sequence"/>
</dbReference>
<dbReference type="GO" id="GO:0031625">
    <property type="term" value="F:ubiquitin protein ligase binding"/>
    <property type="evidence" value="ECO:0007669"/>
    <property type="project" value="TreeGrafter"/>
</dbReference>
<feature type="transmembrane region" description="Helical" evidence="1">
    <location>
        <begin position="48"/>
        <end position="66"/>
    </location>
</feature>
<feature type="transmembrane region" description="Helical" evidence="1">
    <location>
        <begin position="104"/>
        <end position="125"/>
    </location>
</feature>
<protein>
    <submittedName>
        <fullName evidence="2">JNK1/MAPK8-associated membrane protein</fullName>
    </submittedName>
</protein>
<organism evidence="2 3">
    <name type="scientific">Popillia japonica</name>
    <name type="common">Japanese beetle</name>
    <dbReference type="NCBI Taxonomy" id="7064"/>
    <lineage>
        <taxon>Eukaryota</taxon>
        <taxon>Metazoa</taxon>
        <taxon>Ecdysozoa</taxon>
        <taxon>Arthropoda</taxon>
        <taxon>Hexapoda</taxon>
        <taxon>Insecta</taxon>
        <taxon>Pterygota</taxon>
        <taxon>Neoptera</taxon>
        <taxon>Endopterygota</taxon>
        <taxon>Coleoptera</taxon>
        <taxon>Polyphaga</taxon>
        <taxon>Scarabaeiformia</taxon>
        <taxon>Scarabaeidae</taxon>
        <taxon>Rutelinae</taxon>
        <taxon>Popillia</taxon>
    </lineage>
</organism>
<feature type="transmembrane region" description="Helical" evidence="1">
    <location>
        <begin position="168"/>
        <end position="192"/>
    </location>
</feature>
<proteinExistence type="predicted"/>
<comment type="caution">
    <text evidence="2">The sequence shown here is derived from an EMBL/GenBank/DDBJ whole genome shotgun (WGS) entry which is preliminary data.</text>
</comment>
<evidence type="ECO:0000313" key="2">
    <source>
        <dbReference type="EMBL" id="KAK9703200.1"/>
    </source>
</evidence>
<evidence type="ECO:0000313" key="3">
    <source>
        <dbReference type="Proteomes" id="UP001458880"/>
    </source>
</evidence>
<dbReference type="GO" id="GO:0016020">
    <property type="term" value="C:membrane"/>
    <property type="evidence" value="ECO:0007669"/>
    <property type="project" value="InterPro"/>
</dbReference>
<dbReference type="PANTHER" id="PTHR12740">
    <property type="entry name" value="JNK1/MAPK8-ASSOCIATED MEMBRANE PROTEIN"/>
    <property type="match status" value="1"/>
</dbReference>
<dbReference type="GO" id="GO:0036503">
    <property type="term" value="P:ERAD pathway"/>
    <property type="evidence" value="ECO:0007669"/>
    <property type="project" value="TreeGrafter"/>
</dbReference>
<keyword evidence="1" id="KW-1133">Transmembrane helix</keyword>
<evidence type="ECO:0000256" key="1">
    <source>
        <dbReference type="SAM" id="Phobius"/>
    </source>
</evidence>
<feature type="transmembrane region" description="Helical" evidence="1">
    <location>
        <begin position="228"/>
        <end position="247"/>
    </location>
</feature>
<feature type="transmembrane region" description="Helical" evidence="1">
    <location>
        <begin position="268"/>
        <end position="286"/>
    </location>
</feature>